<evidence type="ECO:0000313" key="2">
    <source>
        <dbReference type="Proteomes" id="UP001295740"/>
    </source>
</evidence>
<organism evidence="1 2">
    <name type="scientific">Anthostomella pinea</name>
    <dbReference type="NCBI Taxonomy" id="933095"/>
    <lineage>
        <taxon>Eukaryota</taxon>
        <taxon>Fungi</taxon>
        <taxon>Dikarya</taxon>
        <taxon>Ascomycota</taxon>
        <taxon>Pezizomycotina</taxon>
        <taxon>Sordariomycetes</taxon>
        <taxon>Xylariomycetidae</taxon>
        <taxon>Xylariales</taxon>
        <taxon>Xylariaceae</taxon>
        <taxon>Anthostomella</taxon>
    </lineage>
</organism>
<evidence type="ECO:0000313" key="1">
    <source>
        <dbReference type="EMBL" id="CAJ2511446.1"/>
    </source>
</evidence>
<proteinExistence type="predicted"/>
<gene>
    <name evidence="1" type="ORF">KHLLAP_LOCUS11914</name>
</gene>
<sequence length="89" mass="10015">MISTNLYESADLSDKRRMFRDQDWVETSGGFEQNYAWSKHSGSWKAKAPPINIAPGFEVIAAGVQKKKKPGVGSFAERSWSFGCRRQSD</sequence>
<protein>
    <submittedName>
        <fullName evidence="1">Uu.00g070710.m01.CDS01</fullName>
    </submittedName>
</protein>
<dbReference type="EMBL" id="CAUWAG010000018">
    <property type="protein sequence ID" value="CAJ2511446.1"/>
    <property type="molecule type" value="Genomic_DNA"/>
</dbReference>
<accession>A0AAI8VUS5</accession>
<keyword evidence="2" id="KW-1185">Reference proteome</keyword>
<reference evidence="1" key="1">
    <citation type="submission" date="2023-10" db="EMBL/GenBank/DDBJ databases">
        <authorList>
            <person name="Hackl T."/>
        </authorList>
    </citation>
    <scope>NUCLEOTIDE SEQUENCE</scope>
</reference>
<comment type="caution">
    <text evidence="1">The sequence shown here is derived from an EMBL/GenBank/DDBJ whole genome shotgun (WGS) entry which is preliminary data.</text>
</comment>
<dbReference type="AlphaFoldDB" id="A0AAI8VUS5"/>
<dbReference type="Proteomes" id="UP001295740">
    <property type="component" value="Unassembled WGS sequence"/>
</dbReference>
<name>A0AAI8VUS5_9PEZI</name>